<name>A0A6A3JIE3_9STRA</name>
<comment type="caution">
    <text evidence="2">The sequence shown here is derived from an EMBL/GenBank/DDBJ whole genome shotgun (WGS) entry which is preliminary data.</text>
</comment>
<evidence type="ECO:0000313" key="4">
    <source>
        <dbReference type="Proteomes" id="UP000429607"/>
    </source>
</evidence>
<evidence type="ECO:0000313" key="6">
    <source>
        <dbReference type="Proteomes" id="UP000435112"/>
    </source>
</evidence>
<dbReference type="EMBL" id="QXFT01002212">
    <property type="protein sequence ID" value="KAE9301942.1"/>
    <property type="molecule type" value="Genomic_DNA"/>
</dbReference>
<dbReference type="EMBL" id="QXFV01002194">
    <property type="protein sequence ID" value="KAE8991373.1"/>
    <property type="molecule type" value="Genomic_DNA"/>
</dbReference>
<sequence>MNPALPEPKCCLVLCGAISLSSRSTACLPAKCGAAPMPSRDRRGVKSIPDAVTDGATPASVTGRTRSISRAESVKAHCKLLVIASLSLGGVGNASHSFLSCAAILPRGSLCGCTPRLKAGGQNRFERRKRPSHPHILAFTDVHIFHRNLPNPLLPTKS</sequence>
<dbReference type="EMBL" id="QXFU01002222">
    <property type="protein sequence ID" value="KAE8988707.1"/>
    <property type="molecule type" value="Genomic_DNA"/>
</dbReference>
<reference evidence="4 6" key="1">
    <citation type="submission" date="2018-09" db="EMBL/GenBank/DDBJ databases">
        <title>Genomic investigation of the strawberry pathogen Phytophthora fragariae indicates pathogenicity is determined by transcriptional variation in three key races.</title>
        <authorList>
            <person name="Adams T.M."/>
            <person name="Armitage A.D."/>
            <person name="Sobczyk M.K."/>
            <person name="Bates H.J."/>
            <person name="Dunwell J.M."/>
            <person name="Nellist C.F."/>
            <person name="Harrison R.J."/>
        </authorList>
    </citation>
    <scope>NUCLEOTIDE SEQUENCE [LARGE SCALE GENOMIC DNA]</scope>
    <source>
        <strain evidence="2 4">SCRP249</strain>
        <strain evidence="1 6">SCRP324</strain>
        <strain evidence="3 5">SCRP333</strain>
    </source>
</reference>
<gene>
    <name evidence="2" type="ORF">PR001_g21244</name>
    <name evidence="1" type="ORF">PR002_g21678</name>
    <name evidence="3" type="ORF">PR003_g22404</name>
</gene>
<organism evidence="2 4">
    <name type="scientific">Phytophthora rubi</name>
    <dbReference type="NCBI Taxonomy" id="129364"/>
    <lineage>
        <taxon>Eukaryota</taxon>
        <taxon>Sar</taxon>
        <taxon>Stramenopiles</taxon>
        <taxon>Oomycota</taxon>
        <taxon>Peronosporomycetes</taxon>
        <taxon>Peronosporales</taxon>
        <taxon>Peronosporaceae</taxon>
        <taxon>Phytophthora</taxon>
    </lineage>
</organism>
<protein>
    <submittedName>
        <fullName evidence="2">Uncharacterized protein</fullName>
    </submittedName>
</protein>
<evidence type="ECO:0000313" key="5">
    <source>
        <dbReference type="Proteomes" id="UP000434957"/>
    </source>
</evidence>
<dbReference type="Proteomes" id="UP000434957">
    <property type="component" value="Unassembled WGS sequence"/>
</dbReference>
<dbReference type="Proteomes" id="UP000435112">
    <property type="component" value="Unassembled WGS sequence"/>
</dbReference>
<dbReference type="Proteomes" id="UP000429607">
    <property type="component" value="Unassembled WGS sequence"/>
</dbReference>
<evidence type="ECO:0000313" key="2">
    <source>
        <dbReference type="EMBL" id="KAE8991373.1"/>
    </source>
</evidence>
<evidence type="ECO:0000313" key="1">
    <source>
        <dbReference type="EMBL" id="KAE8988707.1"/>
    </source>
</evidence>
<accession>A0A6A3JIE3</accession>
<keyword evidence="5" id="KW-1185">Reference proteome</keyword>
<dbReference type="OrthoDB" id="10271955at2759"/>
<dbReference type="AlphaFoldDB" id="A0A6A3JIE3"/>
<evidence type="ECO:0000313" key="3">
    <source>
        <dbReference type="EMBL" id="KAE9301942.1"/>
    </source>
</evidence>
<proteinExistence type="predicted"/>